<dbReference type="PANTHER" id="PTHR12879:SF8">
    <property type="entry name" value="SPHINGOLIPID DELTA(4)-DESATURASE DES1"/>
    <property type="match status" value="1"/>
</dbReference>
<dbReference type="AlphaFoldDB" id="A0A2P6V187"/>
<dbReference type="GO" id="GO:0042284">
    <property type="term" value="F:sphingolipid delta-4 desaturase activity"/>
    <property type="evidence" value="ECO:0007669"/>
    <property type="project" value="TreeGrafter"/>
</dbReference>
<dbReference type="Pfam" id="PF08557">
    <property type="entry name" value="Lipid_DES"/>
    <property type="match status" value="1"/>
</dbReference>
<dbReference type="Pfam" id="PF00487">
    <property type="entry name" value="FA_desaturase"/>
    <property type="match status" value="1"/>
</dbReference>
<evidence type="ECO:0000256" key="1">
    <source>
        <dbReference type="SAM" id="Phobius"/>
    </source>
</evidence>
<dbReference type="GO" id="GO:0016020">
    <property type="term" value="C:membrane"/>
    <property type="evidence" value="ECO:0007669"/>
    <property type="project" value="GOC"/>
</dbReference>
<evidence type="ECO:0000313" key="3">
    <source>
        <dbReference type="EMBL" id="PSC67804.1"/>
    </source>
</evidence>
<reference evidence="3 4" key="1">
    <citation type="journal article" date="2018" name="Plant J.">
        <title>Genome sequences of Chlorella sorokiniana UTEX 1602 and Micractinium conductrix SAG 241.80: implications to maltose excretion by a green alga.</title>
        <authorList>
            <person name="Arriola M.B."/>
            <person name="Velmurugan N."/>
            <person name="Zhang Y."/>
            <person name="Plunkett M.H."/>
            <person name="Hondzo H."/>
            <person name="Barney B.M."/>
        </authorList>
    </citation>
    <scope>NUCLEOTIDE SEQUENCE [LARGE SCALE GENOMIC DNA]</scope>
    <source>
        <strain evidence="3 4">SAG 241.80</strain>
    </source>
</reference>
<dbReference type="PANTHER" id="PTHR12879">
    <property type="entry name" value="SPHINGOLIPID DELTA 4 DESATURASE/C-4 HYDROXYLASE PROTEIN DES2"/>
    <property type="match status" value="1"/>
</dbReference>
<dbReference type="OrthoDB" id="200948at2759"/>
<organism evidence="3 4">
    <name type="scientific">Micractinium conductrix</name>
    <dbReference type="NCBI Taxonomy" id="554055"/>
    <lineage>
        <taxon>Eukaryota</taxon>
        <taxon>Viridiplantae</taxon>
        <taxon>Chlorophyta</taxon>
        <taxon>core chlorophytes</taxon>
        <taxon>Trebouxiophyceae</taxon>
        <taxon>Chlorellales</taxon>
        <taxon>Chlorellaceae</taxon>
        <taxon>Chlorella clade</taxon>
        <taxon>Micractinium</taxon>
    </lineage>
</organism>
<dbReference type="InterPro" id="IPR005804">
    <property type="entry name" value="FA_desaturase_dom"/>
</dbReference>
<dbReference type="InterPro" id="IPR013866">
    <property type="entry name" value="Sphingolipid_d4-desaturase_N"/>
</dbReference>
<evidence type="ECO:0000259" key="2">
    <source>
        <dbReference type="SMART" id="SM01269"/>
    </source>
</evidence>
<evidence type="ECO:0000313" key="4">
    <source>
        <dbReference type="Proteomes" id="UP000239649"/>
    </source>
</evidence>
<feature type="transmembrane region" description="Helical" evidence="1">
    <location>
        <begin position="187"/>
        <end position="207"/>
    </location>
</feature>
<dbReference type="EMBL" id="LHPF02000048">
    <property type="protein sequence ID" value="PSC67804.1"/>
    <property type="molecule type" value="Genomic_DNA"/>
</dbReference>
<keyword evidence="1" id="KW-0812">Transmembrane</keyword>
<dbReference type="Proteomes" id="UP000239649">
    <property type="component" value="Unassembled WGS sequence"/>
</dbReference>
<keyword evidence="1" id="KW-1133">Transmembrane helix</keyword>
<proteinExistence type="predicted"/>
<dbReference type="SMART" id="SM01269">
    <property type="entry name" value="Lipid_DES"/>
    <property type="match status" value="1"/>
</dbReference>
<feature type="transmembrane region" description="Helical" evidence="1">
    <location>
        <begin position="155"/>
        <end position="175"/>
    </location>
</feature>
<keyword evidence="4" id="KW-1185">Reference proteome</keyword>
<name>A0A2P6V187_9CHLO</name>
<dbReference type="InterPro" id="IPR025314">
    <property type="entry name" value="DUF4219"/>
</dbReference>
<accession>A0A2P6V187</accession>
<gene>
    <name evidence="3" type="ORF">C2E20_8559</name>
</gene>
<keyword evidence="1" id="KW-0472">Membrane</keyword>
<comment type="caution">
    <text evidence="3">The sequence shown here is derived from an EMBL/GenBank/DDBJ whole genome shotgun (WGS) entry which is preliminary data.</text>
</comment>
<dbReference type="Pfam" id="PF13961">
    <property type="entry name" value="DUF4219"/>
    <property type="match status" value="1"/>
</dbReference>
<protein>
    <submittedName>
        <fullName evidence="3">Sphingolipid delta(4)-desaturase DES1-like</fullName>
    </submittedName>
</protein>
<sequence length="497" mass="55981">MVAVEPAQPVSSRFLWVSSGEPHAIRRRELLSKYGEQIRKLYGYDHATAYQVIAVVLTQFSMAYAVRDWAWWKLWIVAYVVSGTLNQNLFCAQHEISHFLAFKKPAYNKWLALFGNLPLVVPVAVKFREYHHDHHIFLGVDGGDVDLPTVLESTFIIGLLSKLFFTFVYLGIYAVRPLVVRPKAATLADLFNWVSVIGVDLCVLYFWGFKSLAYLLAGSLLGGGLHPMAGHLIAEHYMFARGQETYSYYGPLNLLSYNVGYHNEHHDFPQIPQTRLHKLREIAPEYYDSLYAHTSWCWVLWRFIVDPKMGPWSRMHRVLREGTPEANDAFIGSLCKTAAETGAAEAARSAVVLDQGGASALQAEMGGKSAARLIHKANENMPVNYPTAKPHLRRPLRHWPTMSPDPFGALTVERLDTSNYLIWAPRMEYFLTTKGLWEAVTTDDAPVADCRKARAIIGLCNEVTFEYISTESMVADALTKPVPATKFNFCRAGMGLS</sequence>
<feature type="domain" description="Sphingolipid delta4-desaturase N-terminal" evidence="2">
    <location>
        <begin position="9"/>
        <end position="48"/>
    </location>
</feature>
<dbReference type="STRING" id="554055.A0A2P6V187"/>
<dbReference type="GO" id="GO:0046513">
    <property type="term" value="P:ceramide biosynthetic process"/>
    <property type="evidence" value="ECO:0007669"/>
    <property type="project" value="TreeGrafter"/>
</dbReference>